<dbReference type="AlphaFoldDB" id="A0A5Q0QEU7"/>
<proteinExistence type="predicted"/>
<organism evidence="4 5">
    <name type="scientific">Sphingobacterium zhuxiongii</name>
    <dbReference type="NCBI Taxonomy" id="2662364"/>
    <lineage>
        <taxon>Bacteria</taxon>
        <taxon>Pseudomonadati</taxon>
        <taxon>Bacteroidota</taxon>
        <taxon>Sphingobacteriia</taxon>
        <taxon>Sphingobacteriales</taxon>
        <taxon>Sphingobacteriaceae</taxon>
        <taxon>Sphingobacterium</taxon>
    </lineage>
</organism>
<dbReference type="InterPro" id="IPR012336">
    <property type="entry name" value="Thioredoxin-like_fold"/>
</dbReference>
<dbReference type="RefSeq" id="WP_153512307.1">
    <property type="nucleotide sequence ID" value="NZ_CP045652.1"/>
</dbReference>
<feature type="chain" id="PRO_5024833297" evidence="2">
    <location>
        <begin position="21"/>
        <end position="157"/>
    </location>
</feature>
<dbReference type="PROSITE" id="PS00194">
    <property type="entry name" value="THIOREDOXIN_1"/>
    <property type="match status" value="1"/>
</dbReference>
<reference evidence="4 5" key="1">
    <citation type="submission" date="2019-10" db="EMBL/GenBank/DDBJ databases">
        <authorList>
            <person name="Dong K."/>
        </authorList>
    </citation>
    <scope>NUCLEOTIDE SEQUENCE [LARGE SCALE GENOMIC DNA]</scope>
    <source>
        <strain evidence="5">dk4302</strain>
    </source>
</reference>
<feature type="domain" description="Thioredoxin" evidence="3">
    <location>
        <begin position="16"/>
        <end position="157"/>
    </location>
</feature>
<dbReference type="Proteomes" id="UP000326921">
    <property type="component" value="Chromosome"/>
</dbReference>
<dbReference type="EMBL" id="CP045652">
    <property type="protein sequence ID" value="QGA27471.1"/>
    <property type="molecule type" value="Genomic_DNA"/>
</dbReference>
<dbReference type="Pfam" id="PF13098">
    <property type="entry name" value="Thioredoxin_2"/>
    <property type="match status" value="1"/>
</dbReference>
<keyword evidence="1" id="KW-0676">Redox-active center</keyword>
<sequence length="157" mass="18274">MKLLHCIIAQLLIFISLSQAQQPAKAEINWLTFEQMDVQLNNNPKPVLLFFYTDWCVYCKKMLKETFQATSIVQKLNKDYYCVLFDAETIEDVYFDGITYTNTSKSKTTGNYHNLAKLILGDKNQQVFPTTLLLNSDFQVKNRVNKYLSIKDLLKIL</sequence>
<dbReference type="InterPro" id="IPR017937">
    <property type="entry name" value="Thioredoxin_CS"/>
</dbReference>
<feature type="signal peptide" evidence="2">
    <location>
        <begin position="1"/>
        <end position="20"/>
    </location>
</feature>
<dbReference type="PROSITE" id="PS51352">
    <property type="entry name" value="THIOREDOXIN_2"/>
    <property type="match status" value="1"/>
</dbReference>
<keyword evidence="2" id="KW-0732">Signal</keyword>
<accession>A0A5Q0QEU7</accession>
<gene>
    <name evidence="4" type="ORF">GFH32_14615</name>
</gene>
<dbReference type="InterPro" id="IPR013766">
    <property type="entry name" value="Thioredoxin_domain"/>
</dbReference>
<dbReference type="InterPro" id="IPR036249">
    <property type="entry name" value="Thioredoxin-like_sf"/>
</dbReference>
<evidence type="ECO:0000256" key="1">
    <source>
        <dbReference type="ARBA" id="ARBA00023284"/>
    </source>
</evidence>
<evidence type="ECO:0000256" key="2">
    <source>
        <dbReference type="SAM" id="SignalP"/>
    </source>
</evidence>
<dbReference type="SUPFAM" id="SSF52833">
    <property type="entry name" value="Thioredoxin-like"/>
    <property type="match status" value="1"/>
</dbReference>
<keyword evidence="5" id="KW-1185">Reference proteome</keyword>
<evidence type="ECO:0000259" key="3">
    <source>
        <dbReference type="PROSITE" id="PS51352"/>
    </source>
</evidence>
<evidence type="ECO:0000313" key="5">
    <source>
        <dbReference type="Proteomes" id="UP000326921"/>
    </source>
</evidence>
<name>A0A5Q0QEU7_9SPHI</name>
<protein>
    <submittedName>
        <fullName evidence="4">Thioredoxin fold domain-containing protein</fullName>
    </submittedName>
</protein>
<dbReference type="KEGG" id="sphe:GFH32_14615"/>
<dbReference type="Gene3D" id="3.40.30.10">
    <property type="entry name" value="Glutaredoxin"/>
    <property type="match status" value="1"/>
</dbReference>
<evidence type="ECO:0000313" key="4">
    <source>
        <dbReference type="EMBL" id="QGA27471.1"/>
    </source>
</evidence>